<proteinExistence type="predicted"/>
<keyword evidence="2" id="KW-1185">Reference proteome</keyword>
<dbReference type="RefSeq" id="WP_150413622.1">
    <property type="nucleotide sequence ID" value="NZ_VYQF01000001.1"/>
</dbReference>
<gene>
    <name evidence="1" type="ORF">FW778_05635</name>
</gene>
<evidence type="ECO:0000313" key="2">
    <source>
        <dbReference type="Proteomes" id="UP000326903"/>
    </source>
</evidence>
<dbReference type="Pfam" id="PF14539">
    <property type="entry name" value="DUF4442"/>
    <property type="match status" value="1"/>
</dbReference>
<organism evidence="1 2">
    <name type="scientific">Ginsengibacter hankyongi</name>
    <dbReference type="NCBI Taxonomy" id="2607284"/>
    <lineage>
        <taxon>Bacteria</taxon>
        <taxon>Pseudomonadati</taxon>
        <taxon>Bacteroidota</taxon>
        <taxon>Chitinophagia</taxon>
        <taxon>Chitinophagales</taxon>
        <taxon>Chitinophagaceae</taxon>
        <taxon>Ginsengibacter</taxon>
    </lineage>
</organism>
<reference evidence="1 2" key="1">
    <citation type="submission" date="2019-09" db="EMBL/GenBank/DDBJ databases">
        <title>Draft genome sequence of Ginsengibacter sp. BR5-29.</title>
        <authorList>
            <person name="Im W.-T."/>
        </authorList>
    </citation>
    <scope>NUCLEOTIDE SEQUENCE [LARGE SCALE GENOMIC DNA]</scope>
    <source>
        <strain evidence="1 2">BR5-29</strain>
    </source>
</reference>
<protein>
    <submittedName>
        <fullName evidence="1">DUF4442 domain-containing protein</fullName>
    </submittedName>
</protein>
<comment type="caution">
    <text evidence="1">The sequence shown here is derived from an EMBL/GenBank/DDBJ whole genome shotgun (WGS) entry which is preliminary data.</text>
</comment>
<dbReference type="InterPro" id="IPR029069">
    <property type="entry name" value="HotDog_dom_sf"/>
</dbReference>
<sequence>MNSSQQRFFKLANHPFKFRMYLLTRLPAAFFSGVKVREINEERCVTSVPYKWLTQNPFHSTYFASLAMAAEMSTGTIALSNVYERKPSISMLVTKMEATYFKKATGTIFFTCEQGEEIASIIDEAVKTGEGKSAIAKSTGKNKFGEIVAEFLFTWSFKTKSPGK</sequence>
<name>A0A5J5IPR2_9BACT</name>
<dbReference type="SUPFAM" id="SSF54637">
    <property type="entry name" value="Thioesterase/thiol ester dehydrase-isomerase"/>
    <property type="match status" value="1"/>
</dbReference>
<dbReference type="Proteomes" id="UP000326903">
    <property type="component" value="Unassembled WGS sequence"/>
</dbReference>
<dbReference type="InterPro" id="IPR027961">
    <property type="entry name" value="DUF4442"/>
</dbReference>
<evidence type="ECO:0000313" key="1">
    <source>
        <dbReference type="EMBL" id="KAA9041502.1"/>
    </source>
</evidence>
<accession>A0A5J5IPR2</accession>
<dbReference type="AlphaFoldDB" id="A0A5J5IPR2"/>
<dbReference type="Gene3D" id="3.10.129.10">
    <property type="entry name" value="Hotdog Thioesterase"/>
    <property type="match status" value="1"/>
</dbReference>
<dbReference type="EMBL" id="VYQF01000001">
    <property type="protein sequence ID" value="KAA9041502.1"/>
    <property type="molecule type" value="Genomic_DNA"/>
</dbReference>